<evidence type="ECO:0000256" key="5">
    <source>
        <dbReference type="RuleBase" id="RU000477"/>
    </source>
</evidence>
<reference evidence="7 8" key="1">
    <citation type="journal article" date="2019" name="Genome Biol. Evol.">
        <title>Insights into the evolution of the New World diploid cottons (Gossypium, subgenus Houzingenia) based on genome sequencing.</title>
        <authorList>
            <person name="Grover C.E."/>
            <person name="Arick M.A. 2nd"/>
            <person name="Thrash A."/>
            <person name="Conover J.L."/>
            <person name="Sanders W.S."/>
            <person name="Peterson D.G."/>
            <person name="Frelichowski J.E."/>
            <person name="Scheffler J.A."/>
            <person name="Scheffler B.E."/>
            <person name="Wendel J.F."/>
        </authorList>
    </citation>
    <scope>NUCLEOTIDE SEQUENCE [LARGE SCALE GENOMIC DNA]</scope>
    <source>
        <strain evidence="7">0</strain>
        <tissue evidence="7">Leaf</tissue>
    </source>
</reference>
<dbReference type="Pfam" id="PF00230">
    <property type="entry name" value="MIP"/>
    <property type="match status" value="1"/>
</dbReference>
<keyword evidence="2 5" id="KW-0812">Transmembrane</keyword>
<dbReference type="Gene3D" id="1.20.1080.10">
    <property type="entry name" value="Glycerol uptake facilitator protein"/>
    <property type="match status" value="1"/>
</dbReference>
<feature type="transmembrane region" description="Helical" evidence="6">
    <location>
        <begin position="185"/>
        <end position="204"/>
    </location>
</feature>
<evidence type="ECO:0000256" key="6">
    <source>
        <dbReference type="SAM" id="Phobius"/>
    </source>
</evidence>
<feature type="non-terminal residue" evidence="7">
    <location>
        <position position="258"/>
    </location>
</feature>
<dbReference type="PRINTS" id="PR00783">
    <property type="entry name" value="MINTRINSICP"/>
</dbReference>
<sequence length="258" mass="29011">GKEEDVRLGANKFLERQPIETAAQTQDDRKAYTKTVAMPFYDPHELTSWCSTVGFEGITWAFGGTIFVLVYYSSGILGDHINLAVTFGLFLARKLTMTTVVFYMVMHTWEPYAVLLRLKGFMGNTFDLYGGEVNFVSPSYTTGDELGFKIMGTFILVYTILSATDGKRNARDSHVPILAPLSIRFTVLLVHLATIPIIATGINPVHSLVTTLLYNMEYAWKDQWIFWADPFIGAALATLYHMLVIRPIPFKSTVKIMI</sequence>
<accession>A0A7J9HGN9</accession>
<evidence type="ECO:0000256" key="3">
    <source>
        <dbReference type="ARBA" id="ARBA00022989"/>
    </source>
</evidence>
<evidence type="ECO:0000313" key="8">
    <source>
        <dbReference type="Proteomes" id="UP000593560"/>
    </source>
</evidence>
<dbReference type="InterPro" id="IPR023271">
    <property type="entry name" value="Aquaporin-like"/>
</dbReference>
<evidence type="ECO:0008006" key="9">
    <source>
        <dbReference type="Google" id="ProtNLM"/>
    </source>
</evidence>
<dbReference type="InterPro" id="IPR000425">
    <property type="entry name" value="MIP"/>
</dbReference>
<organism evidence="7 8">
    <name type="scientific">Gossypium harknessii</name>
    <dbReference type="NCBI Taxonomy" id="34285"/>
    <lineage>
        <taxon>Eukaryota</taxon>
        <taxon>Viridiplantae</taxon>
        <taxon>Streptophyta</taxon>
        <taxon>Embryophyta</taxon>
        <taxon>Tracheophyta</taxon>
        <taxon>Spermatophyta</taxon>
        <taxon>Magnoliopsida</taxon>
        <taxon>eudicotyledons</taxon>
        <taxon>Gunneridae</taxon>
        <taxon>Pentapetalae</taxon>
        <taxon>rosids</taxon>
        <taxon>malvids</taxon>
        <taxon>Malvales</taxon>
        <taxon>Malvaceae</taxon>
        <taxon>Malvoideae</taxon>
        <taxon>Gossypium</taxon>
    </lineage>
</organism>
<dbReference type="GO" id="GO:0015267">
    <property type="term" value="F:channel activity"/>
    <property type="evidence" value="ECO:0007669"/>
    <property type="project" value="InterPro"/>
</dbReference>
<keyword evidence="3 6" id="KW-1133">Transmembrane helix</keyword>
<dbReference type="EMBL" id="JABFAD010000009">
    <property type="protein sequence ID" value="MBA0808991.1"/>
    <property type="molecule type" value="Genomic_DNA"/>
</dbReference>
<comment type="subcellular location">
    <subcellularLocation>
        <location evidence="1">Membrane</location>
        <topology evidence="1">Multi-pass membrane protein</topology>
    </subcellularLocation>
</comment>
<dbReference type="AlphaFoldDB" id="A0A7J9HGN9"/>
<feature type="transmembrane region" description="Helical" evidence="6">
    <location>
        <begin position="224"/>
        <end position="245"/>
    </location>
</feature>
<keyword evidence="8" id="KW-1185">Reference proteome</keyword>
<protein>
    <recommendedName>
        <fullName evidence="9">Aquaporin</fullName>
    </recommendedName>
</protein>
<dbReference type="PANTHER" id="PTHR45687">
    <property type="entry name" value="AQUAPORIN OR AQUAGLYCEROPORIN RELATED"/>
    <property type="match status" value="1"/>
</dbReference>
<evidence type="ECO:0000256" key="1">
    <source>
        <dbReference type="ARBA" id="ARBA00004141"/>
    </source>
</evidence>
<keyword evidence="5" id="KW-0813">Transport</keyword>
<comment type="similarity">
    <text evidence="5">Belongs to the MIP/aquaporin (TC 1.A.8) family.</text>
</comment>
<dbReference type="GO" id="GO:0016020">
    <property type="term" value="C:membrane"/>
    <property type="evidence" value="ECO:0007669"/>
    <property type="project" value="UniProtKB-SubCell"/>
</dbReference>
<evidence type="ECO:0000313" key="7">
    <source>
        <dbReference type="EMBL" id="MBA0808991.1"/>
    </source>
</evidence>
<feature type="transmembrane region" description="Helical" evidence="6">
    <location>
        <begin position="46"/>
        <end position="71"/>
    </location>
</feature>
<gene>
    <name evidence="7" type="ORF">Gohar_024683</name>
</gene>
<feature type="transmembrane region" description="Helical" evidence="6">
    <location>
        <begin position="83"/>
        <end position="106"/>
    </location>
</feature>
<proteinExistence type="inferred from homology"/>
<dbReference type="OrthoDB" id="3222at2759"/>
<dbReference type="SUPFAM" id="SSF81338">
    <property type="entry name" value="Aquaporin-like"/>
    <property type="match status" value="1"/>
</dbReference>
<comment type="caution">
    <text evidence="7">The sequence shown here is derived from an EMBL/GenBank/DDBJ whole genome shotgun (WGS) entry which is preliminary data.</text>
</comment>
<dbReference type="Proteomes" id="UP000593560">
    <property type="component" value="Unassembled WGS sequence"/>
</dbReference>
<evidence type="ECO:0000256" key="4">
    <source>
        <dbReference type="ARBA" id="ARBA00023136"/>
    </source>
</evidence>
<feature type="transmembrane region" description="Helical" evidence="6">
    <location>
        <begin position="146"/>
        <end position="164"/>
    </location>
</feature>
<evidence type="ECO:0000256" key="2">
    <source>
        <dbReference type="ARBA" id="ARBA00022692"/>
    </source>
</evidence>
<dbReference type="InterPro" id="IPR034294">
    <property type="entry name" value="Aquaporin_transptr"/>
</dbReference>
<name>A0A7J9HGN9_9ROSI</name>
<keyword evidence="4 6" id="KW-0472">Membrane</keyword>